<gene>
    <name evidence="1" type="ORF">EG328_004144</name>
</gene>
<dbReference type="EMBL" id="WNWS01000023">
    <property type="protein sequence ID" value="KAE9987012.1"/>
    <property type="molecule type" value="Genomic_DNA"/>
</dbReference>
<accession>A0A8H3ZB74</accession>
<comment type="caution">
    <text evidence="1">The sequence shown here is derived from an EMBL/GenBank/DDBJ whole genome shotgun (WGS) entry which is preliminary data.</text>
</comment>
<dbReference type="AlphaFoldDB" id="A0A8H3ZB74"/>
<sequence length="133" mass="15056">MENTSDTQFTLIAFGHTLSCPQFKSFTELNIFISSELRARKVDDRALEIIKSRKFALRTNKECVVDEEALSQVTRGQIVALEQHSGEQHLSPLRNMTPVVDRKKMMVFGDSIIELSNYDPVHGLEACLTRGND</sequence>
<reference evidence="1 2" key="1">
    <citation type="submission" date="2018-12" db="EMBL/GenBank/DDBJ databases">
        <title>Venturia inaequalis Genome Resource.</title>
        <authorList>
            <person name="Lichtner F.J."/>
        </authorList>
    </citation>
    <scope>NUCLEOTIDE SEQUENCE [LARGE SCALE GENOMIC DNA]</scope>
    <source>
        <strain evidence="1 2">120213</strain>
    </source>
</reference>
<evidence type="ECO:0000313" key="2">
    <source>
        <dbReference type="Proteomes" id="UP000447873"/>
    </source>
</evidence>
<dbReference type="Proteomes" id="UP000447873">
    <property type="component" value="Unassembled WGS sequence"/>
</dbReference>
<protein>
    <submittedName>
        <fullName evidence="1">Uncharacterized protein</fullName>
    </submittedName>
</protein>
<name>A0A8H3ZB74_VENIN</name>
<proteinExistence type="predicted"/>
<organism evidence="1 2">
    <name type="scientific">Venturia inaequalis</name>
    <name type="common">Apple scab fungus</name>
    <dbReference type="NCBI Taxonomy" id="5025"/>
    <lineage>
        <taxon>Eukaryota</taxon>
        <taxon>Fungi</taxon>
        <taxon>Dikarya</taxon>
        <taxon>Ascomycota</taxon>
        <taxon>Pezizomycotina</taxon>
        <taxon>Dothideomycetes</taxon>
        <taxon>Pleosporomycetidae</taxon>
        <taxon>Venturiales</taxon>
        <taxon>Venturiaceae</taxon>
        <taxon>Venturia</taxon>
    </lineage>
</organism>
<evidence type="ECO:0000313" key="1">
    <source>
        <dbReference type="EMBL" id="KAE9987012.1"/>
    </source>
</evidence>